<protein>
    <submittedName>
        <fullName evidence="6">Uncharacterized protein</fullName>
    </submittedName>
</protein>
<organism evidence="6 7">
    <name type="scientific">Brassicogethes aeneus</name>
    <name type="common">Rape pollen beetle</name>
    <name type="synonym">Meligethes aeneus</name>
    <dbReference type="NCBI Taxonomy" id="1431903"/>
    <lineage>
        <taxon>Eukaryota</taxon>
        <taxon>Metazoa</taxon>
        <taxon>Ecdysozoa</taxon>
        <taxon>Arthropoda</taxon>
        <taxon>Hexapoda</taxon>
        <taxon>Insecta</taxon>
        <taxon>Pterygota</taxon>
        <taxon>Neoptera</taxon>
        <taxon>Endopterygota</taxon>
        <taxon>Coleoptera</taxon>
        <taxon>Polyphaga</taxon>
        <taxon>Cucujiformia</taxon>
        <taxon>Nitidulidae</taxon>
        <taxon>Meligethinae</taxon>
        <taxon>Brassicogethes</taxon>
    </lineage>
</organism>
<evidence type="ECO:0000256" key="4">
    <source>
        <dbReference type="SAM" id="Coils"/>
    </source>
</evidence>
<dbReference type="Proteomes" id="UP001154078">
    <property type="component" value="Chromosome 3"/>
</dbReference>
<feature type="coiled-coil region" evidence="4">
    <location>
        <begin position="363"/>
        <end position="446"/>
    </location>
</feature>
<sequence length="568" mass="64845">MATTDSGTETLFSDDSPCDLRTVCSPSVCSGDETEVPTEETSSSTNGRPHQPPNIQPYSGVLEKGKVLIRPIAFKPSALNVNERARSRGGMMTPSNASRFGLTGSERYGSTPILTRPGSRLTLYGSTNDLHQVNRESANYSLDRKLRSLCPSASSSPPLAMSSLTSLPSKLMNYDSLESVRKSPASTLDGSIVNKNSYRLLGGVGSSSLLDLTPSPSDSGVSELEAALRDRDSELAYLRQTMEHNEQVIFRVYQEKEKAWEREIRRMKTVHETRLRASAQKVHKLEQMLMMQTYQLQQDKKRICGEAQRANCQSERLRQEVEALRSRLEETEWGLCQKTGEISLLKTQIKDCQNEQTTKCQENLQLRNENREAKEQLDQRDELIENLKKAALEREEEIKCLHAELDRLHSEQKFEIAKNYEDVSENERLRAEIRELREELSDMSLNEYGNIEPGRRTQSSCPDSLEDIEIQRLNGTCSDGSCCAEVDKLREEISIKAKYFDKERLVWAQEKEKVLRYQRQLQMNYVQMYRRTRALEKELENLTIELDLDKNGMEKKLSTMDLSQTIEL</sequence>
<accession>A0A9P0FHN6</accession>
<feature type="compositionally biased region" description="Polar residues" evidence="5">
    <location>
        <begin position="1"/>
        <end position="13"/>
    </location>
</feature>
<dbReference type="AlphaFoldDB" id="A0A9P0FHN6"/>
<evidence type="ECO:0000313" key="7">
    <source>
        <dbReference type="Proteomes" id="UP001154078"/>
    </source>
</evidence>
<dbReference type="EMBL" id="OV121134">
    <property type="protein sequence ID" value="CAH0553816.1"/>
    <property type="molecule type" value="Genomic_DNA"/>
</dbReference>
<comment type="subcellular location">
    <subcellularLocation>
        <location evidence="1">Cytoplasm</location>
    </subcellularLocation>
</comment>
<dbReference type="PANTHER" id="PTHR19354">
    <property type="entry name" value="ZIPPER PUTATIVE TUMOR SUPPRESSOR 2 HOMOLOG-LIKE PROTEIN-RELATED"/>
    <property type="match status" value="1"/>
</dbReference>
<evidence type="ECO:0000256" key="5">
    <source>
        <dbReference type="SAM" id="MobiDB-lite"/>
    </source>
</evidence>
<feature type="region of interest" description="Disordered" evidence="5">
    <location>
        <begin position="27"/>
        <end position="58"/>
    </location>
</feature>
<feature type="coiled-coil region" evidence="4">
    <location>
        <begin position="307"/>
        <end position="334"/>
    </location>
</feature>
<feature type="region of interest" description="Disordered" evidence="5">
    <location>
        <begin position="85"/>
        <end position="112"/>
    </location>
</feature>
<reference evidence="6" key="1">
    <citation type="submission" date="2021-12" db="EMBL/GenBank/DDBJ databases">
        <authorList>
            <person name="King R."/>
        </authorList>
    </citation>
    <scope>NUCLEOTIDE SEQUENCE</scope>
</reference>
<keyword evidence="7" id="KW-1185">Reference proteome</keyword>
<dbReference type="InterPro" id="IPR045329">
    <property type="entry name" value="LZTS"/>
</dbReference>
<name>A0A9P0FHN6_BRAAE</name>
<evidence type="ECO:0000313" key="6">
    <source>
        <dbReference type="EMBL" id="CAH0553816.1"/>
    </source>
</evidence>
<dbReference type="PANTHER" id="PTHR19354:SF2">
    <property type="entry name" value="LEUCINE-RICH REPEAT-CONTAINING PROTEIN DDB_G0290503"/>
    <property type="match status" value="1"/>
</dbReference>
<evidence type="ECO:0000256" key="2">
    <source>
        <dbReference type="ARBA" id="ARBA00022490"/>
    </source>
</evidence>
<dbReference type="OrthoDB" id="10030037at2759"/>
<proteinExistence type="predicted"/>
<keyword evidence="2" id="KW-0963">Cytoplasm</keyword>
<dbReference type="Pfam" id="PF06818">
    <property type="entry name" value="Fez1"/>
    <property type="match status" value="1"/>
</dbReference>
<gene>
    <name evidence="6" type="ORF">MELIAE_LOCUS5719</name>
</gene>
<feature type="region of interest" description="Disordered" evidence="5">
    <location>
        <begin position="1"/>
        <end position="20"/>
    </location>
</feature>
<keyword evidence="3 4" id="KW-0175">Coiled coil</keyword>
<evidence type="ECO:0000256" key="3">
    <source>
        <dbReference type="ARBA" id="ARBA00023054"/>
    </source>
</evidence>
<dbReference type="GO" id="GO:0005737">
    <property type="term" value="C:cytoplasm"/>
    <property type="evidence" value="ECO:0007669"/>
    <property type="project" value="UniProtKB-SubCell"/>
</dbReference>
<evidence type="ECO:0000256" key="1">
    <source>
        <dbReference type="ARBA" id="ARBA00004496"/>
    </source>
</evidence>